<accession>A0ACB0ZCR7</accession>
<keyword evidence="2" id="KW-1185">Reference proteome</keyword>
<comment type="caution">
    <text evidence="1">The sequence shown here is derived from an EMBL/GenBank/DDBJ whole genome shotgun (WGS) entry which is preliminary data.</text>
</comment>
<reference evidence="1" key="1">
    <citation type="submission" date="2023-11" db="EMBL/GenBank/DDBJ databases">
        <authorList>
            <person name="Poullet M."/>
        </authorList>
    </citation>
    <scope>NUCLEOTIDE SEQUENCE</scope>
    <source>
        <strain evidence="1">E1834</strain>
    </source>
</reference>
<proteinExistence type="predicted"/>
<evidence type="ECO:0000313" key="2">
    <source>
        <dbReference type="Proteomes" id="UP001497535"/>
    </source>
</evidence>
<sequence length="207" mass="23644">MFGRDPIFCVDQILDPRVRDPIAFNDTAEFKQLLVTSLRVAWESAAEAHKEAQIKMKEQYDKHTRVSTIEIGDRVLIRNYAGKPGTSKKFHLPWKGIYRVINIEGIYVTITSCNSPQANPRKVHINQIKKCFEYLGPVCTIPGLSQEEKSSLKSAEAIESEHTPGFDHNINTDSIQNTNHADNKSRNNTECQENPNTHRYNLRPRNP</sequence>
<dbReference type="Proteomes" id="UP001497535">
    <property type="component" value="Unassembled WGS sequence"/>
</dbReference>
<organism evidence="1 2">
    <name type="scientific">Meloidogyne enterolobii</name>
    <name type="common">Root-knot nematode worm</name>
    <name type="synonym">Meloidogyne mayaguensis</name>
    <dbReference type="NCBI Taxonomy" id="390850"/>
    <lineage>
        <taxon>Eukaryota</taxon>
        <taxon>Metazoa</taxon>
        <taxon>Ecdysozoa</taxon>
        <taxon>Nematoda</taxon>
        <taxon>Chromadorea</taxon>
        <taxon>Rhabditida</taxon>
        <taxon>Tylenchina</taxon>
        <taxon>Tylenchomorpha</taxon>
        <taxon>Tylenchoidea</taxon>
        <taxon>Meloidogynidae</taxon>
        <taxon>Meloidogyninae</taxon>
        <taxon>Meloidogyne</taxon>
    </lineage>
</organism>
<gene>
    <name evidence="1" type="ORF">MENTE1834_LOCUS22835</name>
</gene>
<evidence type="ECO:0000313" key="1">
    <source>
        <dbReference type="EMBL" id="CAK5076000.1"/>
    </source>
</evidence>
<name>A0ACB0ZCR7_MELEN</name>
<protein>
    <submittedName>
        <fullName evidence="1">Uncharacterized protein</fullName>
    </submittedName>
</protein>
<dbReference type="EMBL" id="CAVMJV010000029">
    <property type="protein sequence ID" value="CAK5076000.1"/>
    <property type="molecule type" value="Genomic_DNA"/>
</dbReference>